<evidence type="ECO:0000313" key="2">
    <source>
        <dbReference type="Proteomes" id="UP001165079"/>
    </source>
</evidence>
<organism evidence="1 2">
    <name type="scientific">Actinorhabdospora filicis</name>
    <dbReference type="NCBI Taxonomy" id="1785913"/>
    <lineage>
        <taxon>Bacteria</taxon>
        <taxon>Bacillati</taxon>
        <taxon>Actinomycetota</taxon>
        <taxon>Actinomycetes</taxon>
        <taxon>Micromonosporales</taxon>
        <taxon>Micromonosporaceae</taxon>
        <taxon>Actinorhabdospora</taxon>
    </lineage>
</organism>
<evidence type="ECO:0000313" key="1">
    <source>
        <dbReference type="EMBL" id="GLZ80486.1"/>
    </source>
</evidence>
<gene>
    <name evidence="1" type="ORF">Afil01_52930</name>
</gene>
<protein>
    <submittedName>
        <fullName evidence="1">Uncharacterized protein</fullName>
    </submittedName>
</protein>
<sequence length="63" mass="7066">MRPVRRIADALLARFVPKAAASAGGTDRRCQILTCFEPGRNNCRWWCCDTSGTWQCGDCVCRD</sequence>
<dbReference type="EMBL" id="BSTX01000004">
    <property type="protein sequence ID" value="GLZ80486.1"/>
    <property type="molecule type" value="Genomic_DNA"/>
</dbReference>
<comment type="caution">
    <text evidence="1">The sequence shown here is derived from an EMBL/GenBank/DDBJ whole genome shotgun (WGS) entry which is preliminary data.</text>
</comment>
<dbReference type="RefSeq" id="WP_285665666.1">
    <property type="nucleotide sequence ID" value="NZ_BSTX01000004.1"/>
</dbReference>
<dbReference type="AlphaFoldDB" id="A0A9W6STJ3"/>
<dbReference type="Proteomes" id="UP001165079">
    <property type="component" value="Unassembled WGS sequence"/>
</dbReference>
<name>A0A9W6STJ3_9ACTN</name>
<accession>A0A9W6STJ3</accession>
<keyword evidence="2" id="KW-1185">Reference proteome</keyword>
<proteinExistence type="predicted"/>
<reference evidence="1" key="1">
    <citation type="submission" date="2023-03" db="EMBL/GenBank/DDBJ databases">
        <title>Actinorhabdospora filicis NBRC 111898.</title>
        <authorList>
            <person name="Ichikawa N."/>
            <person name="Sato H."/>
            <person name="Tonouchi N."/>
        </authorList>
    </citation>
    <scope>NUCLEOTIDE SEQUENCE</scope>
    <source>
        <strain evidence="1">NBRC 111898</strain>
    </source>
</reference>